<dbReference type="EMBL" id="QFQS01000001">
    <property type="protein sequence ID" value="PZQ99175.1"/>
    <property type="molecule type" value="Genomic_DNA"/>
</dbReference>
<dbReference type="AlphaFoldDB" id="A0A2W5SIP0"/>
<dbReference type="Proteomes" id="UP000248975">
    <property type="component" value="Unassembled WGS sequence"/>
</dbReference>
<sequence>MDDSWKGEYLIRAPKREWVEPPKSEFAIRVEQKRNADWARISPLMKTYSAAQISQITGIGYSRIYDLAKFFGKKFAVTASDLVKRRKEGGRL</sequence>
<evidence type="ECO:0000313" key="1">
    <source>
        <dbReference type="EMBL" id="PZQ99175.1"/>
    </source>
</evidence>
<comment type="caution">
    <text evidence="1">The sequence shown here is derived from an EMBL/GenBank/DDBJ whole genome shotgun (WGS) entry which is preliminary data.</text>
</comment>
<proteinExistence type="predicted"/>
<name>A0A2W5SIP0_CERSP</name>
<evidence type="ECO:0000313" key="2">
    <source>
        <dbReference type="Proteomes" id="UP000248975"/>
    </source>
</evidence>
<gene>
    <name evidence="1" type="ORF">DI533_00255</name>
</gene>
<reference evidence="1 2" key="1">
    <citation type="submission" date="2017-08" db="EMBL/GenBank/DDBJ databases">
        <title>Infants hospitalized years apart are colonized by the same room-sourced microbial strains.</title>
        <authorList>
            <person name="Brooks B."/>
            <person name="Olm M.R."/>
            <person name="Firek B.A."/>
            <person name="Baker R."/>
            <person name="Thomas B.C."/>
            <person name="Morowitz M.J."/>
            <person name="Banfield J.F."/>
        </authorList>
    </citation>
    <scope>NUCLEOTIDE SEQUENCE [LARGE SCALE GENOMIC DNA]</scope>
    <source>
        <strain evidence="1">S2_003_000_R2_11</strain>
    </source>
</reference>
<protein>
    <submittedName>
        <fullName evidence="1">Uncharacterized protein</fullName>
    </submittedName>
</protein>
<organism evidence="1 2">
    <name type="scientific">Cereibacter sphaeroides</name>
    <name type="common">Rhodobacter sphaeroides</name>
    <dbReference type="NCBI Taxonomy" id="1063"/>
    <lineage>
        <taxon>Bacteria</taxon>
        <taxon>Pseudomonadati</taxon>
        <taxon>Pseudomonadota</taxon>
        <taxon>Alphaproteobacteria</taxon>
        <taxon>Rhodobacterales</taxon>
        <taxon>Paracoccaceae</taxon>
        <taxon>Cereibacter</taxon>
    </lineage>
</organism>
<accession>A0A2W5SIP0</accession>